<dbReference type="GO" id="GO:0016746">
    <property type="term" value="F:acyltransferase activity"/>
    <property type="evidence" value="ECO:0007669"/>
    <property type="project" value="UniProtKB-KW"/>
</dbReference>
<dbReference type="PANTHER" id="PTHR31623">
    <property type="entry name" value="F21J9.9"/>
    <property type="match status" value="1"/>
</dbReference>
<dbReference type="Gene3D" id="3.30.559.10">
    <property type="entry name" value="Chloramphenicol acetyltransferase-like domain"/>
    <property type="match status" value="1"/>
</dbReference>
<name>A0A438IVM6_VITVI</name>
<dbReference type="AlphaFoldDB" id="A0A438IVM6"/>
<dbReference type="OrthoDB" id="1862401at2759"/>
<dbReference type="PANTHER" id="PTHR31623:SF83">
    <property type="entry name" value="ACETYL-COA-BENZYLALCOHOL ACETYLTRANSFERASE-LIKE"/>
    <property type="match status" value="1"/>
</dbReference>
<keyword evidence="3" id="KW-0012">Acyltransferase</keyword>
<feature type="compositionally biased region" description="Basic residues" evidence="4">
    <location>
        <begin position="47"/>
        <end position="62"/>
    </location>
</feature>
<feature type="compositionally biased region" description="Basic and acidic residues" evidence="4">
    <location>
        <begin position="37"/>
        <end position="46"/>
    </location>
</feature>
<comment type="similarity">
    <text evidence="1">Belongs to the plant acyltransferase family.</text>
</comment>
<comment type="caution">
    <text evidence="5">The sequence shown here is derived from an EMBL/GenBank/DDBJ whole genome shotgun (WGS) entry which is preliminary data.</text>
</comment>
<evidence type="ECO:0000313" key="5">
    <source>
        <dbReference type="EMBL" id="RVX00784.1"/>
    </source>
</evidence>
<sequence length="224" mass="24444">MGGSRRRWRRLSVGQWRRQQWCRCSGVPGSNGKMGNHHGDEEERERKGKRKGKRERRRKMKKKQGDGRCKMVVVGVVGATGSGTAGHLPAGRLIKDSHAVDCNDEGIEFLDAKVNGQLKELVSRRNDVIGLLNSFTQFDSGSAGSVTAPLVVIQTTKFDCEGLAIGISICHAIADGFTMVHFVTAWATANRAGINQSTRSDFNLASLCPAKDFPVVKPDPPLES</sequence>
<protein>
    <submittedName>
        <fullName evidence="5">Acetyl-CoA-benzylalcohol acetyltransferase</fullName>
    </submittedName>
</protein>
<feature type="region of interest" description="Disordered" evidence="4">
    <location>
        <begin position="24"/>
        <end position="67"/>
    </location>
</feature>
<evidence type="ECO:0000256" key="2">
    <source>
        <dbReference type="ARBA" id="ARBA00022679"/>
    </source>
</evidence>
<evidence type="ECO:0000313" key="6">
    <source>
        <dbReference type="Proteomes" id="UP000288805"/>
    </source>
</evidence>
<gene>
    <name evidence="5" type="primary">BEAT_8</name>
    <name evidence="5" type="ORF">CK203_026467</name>
</gene>
<dbReference type="Pfam" id="PF02458">
    <property type="entry name" value="Transferase"/>
    <property type="match status" value="1"/>
</dbReference>
<proteinExistence type="inferred from homology"/>
<evidence type="ECO:0000256" key="1">
    <source>
        <dbReference type="ARBA" id="ARBA00009861"/>
    </source>
</evidence>
<dbReference type="EMBL" id="QGNW01000079">
    <property type="protein sequence ID" value="RVX00784.1"/>
    <property type="molecule type" value="Genomic_DNA"/>
</dbReference>
<dbReference type="Proteomes" id="UP000288805">
    <property type="component" value="Unassembled WGS sequence"/>
</dbReference>
<dbReference type="InterPro" id="IPR023213">
    <property type="entry name" value="CAT-like_dom_sf"/>
</dbReference>
<evidence type="ECO:0000256" key="4">
    <source>
        <dbReference type="SAM" id="MobiDB-lite"/>
    </source>
</evidence>
<accession>A0A438IVM6</accession>
<reference evidence="5 6" key="1">
    <citation type="journal article" date="2018" name="PLoS Genet.">
        <title>Population sequencing reveals clonal diversity and ancestral inbreeding in the grapevine cultivar Chardonnay.</title>
        <authorList>
            <person name="Roach M.J."/>
            <person name="Johnson D.L."/>
            <person name="Bohlmann J."/>
            <person name="van Vuuren H.J."/>
            <person name="Jones S.J."/>
            <person name="Pretorius I.S."/>
            <person name="Schmidt S.A."/>
            <person name="Borneman A.R."/>
        </authorList>
    </citation>
    <scope>NUCLEOTIDE SEQUENCE [LARGE SCALE GENOMIC DNA]</scope>
    <source>
        <strain evidence="6">cv. Chardonnay</strain>
        <tissue evidence="5">Leaf</tissue>
    </source>
</reference>
<evidence type="ECO:0000256" key="3">
    <source>
        <dbReference type="ARBA" id="ARBA00023315"/>
    </source>
</evidence>
<keyword evidence="2 5" id="KW-0808">Transferase</keyword>
<organism evidence="5 6">
    <name type="scientific">Vitis vinifera</name>
    <name type="common">Grape</name>
    <dbReference type="NCBI Taxonomy" id="29760"/>
    <lineage>
        <taxon>Eukaryota</taxon>
        <taxon>Viridiplantae</taxon>
        <taxon>Streptophyta</taxon>
        <taxon>Embryophyta</taxon>
        <taxon>Tracheophyta</taxon>
        <taxon>Spermatophyta</taxon>
        <taxon>Magnoliopsida</taxon>
        <taxon>eudicotyledons</taxon>
        <taxon>Gunneridae</taxon>
        <taxon>Pentapetalae</taxon>
        <taxon>rosids</taxon>
        <taxon>Vitales</taxon>
        <taxon>Vitaceae</taxon>
        <taxon>Viteae</taxon>
        <taxon>Vitis</taxon>
    </lineage>
</organism>